<dbReference type="PANTHER" id="PTHR15574">
    <property type="entry name" value="WD REPEAT DOMAIN-CONTAINING FAMILY"/>
    <property type="match status" value="1"/>
</dbReference>
<dbReference type="GO" id="GO:0005737">
    <property type="term" value="C:cytoplasm"/>
    <property type="evidence" value="ECO:0007669"/>
    <property type="project" value="TreeGrafter"/>
</dbReference>
<accession>A0A2V3IF80</accession>
<reference evidence="4 5" key="1">
    <citation type="journal article" date="2018" name="Mol. Biol. Evol.">
        <title>Analysis of the draft genome of the red seaweed Gracilariopsis chorda provides insights into genome size evolution in Rhodophyta.</title>
        <authorList>
            <person name="Lee J."/>
            <person name="Yang E.C."/>
            <person name="Graf L."/>
            <person name="Yang J.H."/>
            <person name="Qiu H."/>
            <person name="Zel Zion U."/>
            <person name="Chan C.X."/>
            <person name="Stephens T.G."/>
            <person name="Weber A.P.M."/>
            <person name="Boo G.H."/>
            <person name="Boo S.M."/>
            <person name="Kim K.M."/>
            <person name="Shin Y."/>
            <person name="Jung M."/>
            <person name="Lee S.J."/>
            <person name="Yim H.S."/>
            <person name="Lee J.H."/>
            <person name="Bhattacharya D."/>
            <person name="Yoon H.S."/>
        </authorList>
    </citation>
    <scope>NUCLEOTIDE SEQUENCE [LARGE SCALE GENOMIC DNA]</scope>
    <source>
        <strain evidence="4 5">SKKU-2015</strain>
        <tissue evidence="4">Whole body</tissue>
    </source>
</reference>
<gene>
    <name evidence="4" type="ORF">BWQ96_09542</name>
</gene>
<dbReference type="Proteomes" id="UP000247409">
    <property type="component" value="Unassembled WGS sequence"/>
</dbReference>
<dbReference type="InterPro" id="IPR015943">
    <property type="entry name" value="WD40/YVTN_repeat-like_dom_sf"/>
</dbReference>
<dbReference type="GO" id="GO:0080008">
    <property type="term" value="C:Cul4-RING E3 ubiquitin ligase complex"/>
    <property type="evidence" value="ECO:0007669"/>
    <property type="project" value="TreeGrafter"/>
</dbReference>
<dbReference type="Pfam" id="PF00400">
    <property type="entry name" value="WD40"/>
    <property type="match status" value="2"/>
</dbReference>
<dbReference type="PROSITE" id="PS50082">
    <property type="entry name" value="WD_REPEATS_2"/>
    <property type="match status" value="2"/>
</dbReference>
<dbReference type="InterPro" id="IPR001680">
    <property type="entry name" value="WD40_rpt"/>
</dbReference>
<dbReference type="GO" id="GO:0045717">
    <property type="term" value="P:negative regulation of fatty acid biosynthetic process"/>
    <property type="evidence" value="ECO:0007669"/>
    <property type="project" value="TreeGrafter"/>
</dbReference>
<organism evidence="4 5">
    <name type="scientific">Gracilariopsis chorda</name>
    <dbReference type="NCBI Taxonomy" id="448386"/>
    <lineage>
        <taxon>Eukaryota</taxon>
        <taxon>Rhodophyta</taxon>
        <taxon>Florideophyceae</taxon>
        <taxon>Rhodymeniophycidae</taxon>
        <taxon>Gracilariales</taxon>
        <taxon>Gracilariaceae</taxon>
        <taxon>Gracilariopsis</taxon>
    </lineage>
</organism>
<dbReference type="Gene3D" id="2.130.10.10">
    <property type="entry name" value="YVTN repeat-like/Quinoprotein amine dehydrogenase"/>
    <property type="match status" value="2"/>
</dbReference>
<feature type="repeat" description="WD" evidence="3">
    <location>
        <begin position="43"/>
        <end position="84"/>
    </location>
</feature>
<dbReference type="InterPro" id="IPR036322">
    <property type="entry name" value="WD40_repeat_dom_sf"/>
</dbReference>
<dbReference type="PROSITE" id="PS50294">
    <property type="entry name" value="WD_REPEATS_REGION"/>
    <property type="match status" value="1"/>
</dbReference>
<dbReference type="AlphaFoldDB" id="A0A2V3IF80"/>
<dbReference type="SMART" id="SM00320">
    <property type="entry name" value="WD40"/>
    <property type="match status" value="7"/>
</dbReference>
<evidence type="ECO:0000256" key="3">
    <source>
        <dbReference type="PROSITE-ProRule" id="PRU00221"/>
    </source>
</evidence>
<keyword evidence="1 3" id="KW-0853">WD repeat</keyword>
<evidence type="ECO:0000313" key="5">
    <source>
        <dbReference type="Proteomes" id="UP000247409"/>
    </source>
</evidence>
<dbReference type="PANTHER" id="PTHR15574:SF40">
    <property type="entry name" value="WD AND TETRATRICOPEPTIDE REPEATS PROTEIN 1"/>
    <property type="match status" value="1"/>
</dbReference>
<dbReference type="EMBL" id="NBIV01000262">
    <property type="protein sequence ID" value="PXF40745.1"/>
    <property type="molecule type" value="Genomic_DNA"/>
</dbReference>
<evidence type="ECO:0000313" key="4">
    <source>
        <dbReference type="EMBL" id="PXF40745.1"/>
    </source>
</evidence>
<evidence type="ECO:0000256" key="1">
    <source>
        <dbReference type="ARBA" id="ARBA00022574"/>
    </source>
</evidence>
<keyword evidence="2" id="KW-0677">Repeat</keyword>
<dbReference type="STRING" id="448386.A0A2V3IF80"/>
<proteinExistence type="predicted"/>
<comment type="caution">
    <text evidence="4">The sequence shown here is derived from an EMBL/GenBank/DDBJ whole genome shotgun (WGS) entry which is preliminary data.</text>
</comment>
<evidence type="ECO:0000256" key="2">
    <source>
        <dbReference type="ARBA" id="ARBA00022737"/>
    </source>
</evidence>
<dbReference type="InterPro" id="IPR045151">
    <property type="entry name" value="DCAF8"/>
</dbReference>
<sequence length="745" mass="83464">MDLGLRSVSSILRHQEQDMITHPAQFLHGHHALARRMACTSELTGHHGCVNRLAFDDEGKLLLSGSDDCSLRIWSVEHDNLVVPKGVITPGHVDNIFGVAFMPNTGNSYVASAGLDQQVHLTNVETSKSLRWFCHTDSVKTVAPLDANVFITASKDGTSRLFDARIPPTSQNPSESSIIVVSVPYTNPYSNGINSAIPSPTFPNHILISSGEAFLRVFDLRFNACNRLNSPRMKQLKSHASCIESYCPSHLHDLSPERCSSRGNIQPAYVTFATFSPDANQIVASYYMDAVHVFDRRIQSPTASCLSGFRTNSEKKRVIWHFIQEASNAIVNGCVKVTIALANRVLNLEPNNILALLYKAESLLRRKNCSDFRVACECLQQIIAIVKEDPRSITALWGSDGPHLPQCFPVSLVSWQLKAEVWLMIFEFRQIVAMYRMIPHRLESPGWRPGITGLVTRRRFEYLRELCRELMERRSKFFRKIHPTNGQTSSNSVPPGYMNDSTALRAEICKAATGTEKEVAHLYKSRASQQRKQVLDVLADMFATRLNELFFEFSDTVADLPPHDGCLHGTLRMSSTKEVWRRIMDGEEVPERFARELKALEAAEKRLLEKFDSEVLWGVRSSDDIPCRRFHGHKSEQTDIKEARFFGSDNQVVLSGSDDGFVYIWSATTSEVLTRVMADEQIVNCVLPHPYRSMIIASGIDSTIKVLTPEGSITSTDRSMRIGSGIDSTIKVLSPEGSNNETDDE</sequence>
<feature type="repeat" description="WD" evidence="3">
    <location>
        <begin position="646"/>
        <end position="675"/>
    </location>
</feature>
<protein>
    <submittedName>
        <fullName evidence="4">WD repeat protein iqw1</fullName>
    </submittedName>
</protein>
<keyword evidence="5" id="KW-1185">Reference proteome</keyword>
<name>A0A2V3IF80_9FLOR</name>
<dbReference type="OrthoDB" id="4508at2759"/>
<dbReference type="SUPFAM" id="SSF50978">
    <property type="entry name" value="WD40 repeat-like"/>
    <property type="match status" value="1"/>
</dbReference>